<sequence>MSNLPISKLLLGLLASTGQASIDFYTLLYDMRYHRRAYIAGGHALVKEYQRLEKEHAVKEALRQLKRRHYIKTQKVGKRLMVTLTQKGSMATLAVNLQRAAMRSDKLYTVVVFDVPQSQNTVRRQLRLLLRQGGFIKLQQSVWMSQTDTYELIAQFIKQVKLEPWVNVFRARDFLHSIKQ</sequence>
<keyword evidence="1" id="KW-0540">Nuclease</keyword>
<dbReference type="Gene3D" id="3.30.70.2650">
    <property type="match status" value="1"/>
</dbReference>
<dbReference type="AlphaFoldDB" id="A0A1G2Q3J9"/>
<reference evidence="8 9" key="1">
    <citation type="journal article" date="2016" name="Nat. Commun.">
        <title>Thousands of microbial genomes shed light on interconnected biogeochemical processes in an aquifer system.</title>
        <authorList>
            <person name="Anantharaman K."/>
            <person name="Brown C.T."/>
            <person name="Hug L.A."/>
            <person name="Sharon I."/>
            <person name="Castelle C.J."/>
            <person name="Probst A.J."/>
            <person name="Thomas B.C."/>
            <person name="Singh A."/>
            <person name="Wilkins M.J."/>
            <person name="Karaoz U."/>
            <person name="Brodie E.L."/>
            <person name="Williams K.H."/>
            <person name="Hubbard S.S."/>
            <person name="Banfield J.F."/>
        </authorList>
    </citation>
    <scope>NUCLEOTIDE SEQUENCE [LARGE SCALE GENOMIC DNA]</scope>
</reference>
<evidence type="ECO:0000256" key="4">
    <source>
        <dbReference type="ARBA" id="ARBA00022801"/>
    </source>
</evidence>
<keyword evidence="4" id="KW-0378">Hydrolase</keyword>
<dbReference type="Proteomes" id="UP000177575">
    <property type="component" value="Unassembled WGS sequence"/>
</dbReference>
<evidence type="ECO:0000313" key="8">
    <source>
        <dbReference type="EMBL" id="OHA55134.1"/>
    </source>
</evidence>
<dbReference type="Pfam" id="PF20803">
    <property type="entry name" value="PaaX_M"/>
    <property type="match status" value="1"/>
</dbReference>
<evidence type="ECO:0000256" key="1">
    <source>
        <dbReference type="ARBA" id="ARBA00022722"/>
    </source>
</evidence>
<evidence type="ECO:0000256" key="6">
    <source>
        <dbReference type="ARBA" id="ARBA00023118"/>
    </source>
</evidence>
<comment type="caution">
    <text evidence="8">The sequence shown here is derived from an EMBL/GenBank/DDBJ whole genome shotgun (WGS) entry which is preliminary data.</text>
</comment>
<dbReference type="InterPro" id="IPR048846">
    <property type="entry name" value="PaaX-like_central"/>
</dbReference>
<dbReference type="EMBL" id="MHTC01000025">
    <property type="protein sequence ID" value="OHA55134.1"/>
    <property type="molecule type" value="Genomic_DNA"/>
</dbReference>
<keyword evidence="5" id="KW-0460">Magnesium</keyword>
<keyword evidence="3 8" id="KW-0255">Endonuclease</keyword>
<evidence type="ECO:0000259" key="7">
    <source>
        <dbReference type="Pfam" id="PF20803"/>
    </source>
</evidence>
<dbReference type="GO" id="GO:0043571">
    <property type="term" value="P:maintenance of CRISPR repeat elements"/>
    <property type="evidence" value="ECO:0007669"/>
    <property type="project" value="InterPro"/>
</dbReference>
<organism evidence="8 9">
    <name type="scientific">Candidatus Veblenbacteria bacterium RIFOXYB1_FULL_43_13</name>
    <dbReference type="NCBI Taxonomy" id="1802426"/>
    <lineage>
        <taxon>Bacteria</taxon>
        <taxon>Candidatus Vebleniibacteriota</taxon>
    </lineage>
</organism>
<dbReference type="GO" id="GO:0004521">
    <property type="term" value="F:RNA endonuclease activity"/>
    <property type="evidence" value="ECO:0007669"/>
    <property type="project" value="InterPro"/>
</dbReference>
<feature type="domain" description="Transcriptional repressor PaaX-like central Cas2-like" evidence="7">
    <location>
        <begin position="105"/>
        <end position="174"/>
    </location>
</feature>
<protein>
    <submittedName>
        <fullName evidence="8">CRISPR-associated endonuclease Cas2</fullName>
    </submittedName>
</protein>
<evidence type="ECO:0000256" key="5">
    <source>
        <dbReference type="ARBA" id="ARBA00022842"/>
    </source>
</evidence>
<evidence type="ECO:0000256" key="2">
    <source>
        <dbReference type="ARBA" id="ARBA00022723"/>
    </source>
</evidence>
<accession>A0A1G2Q3J9</accession>
<proteinExistence type="predicted"/>
<evidence type="ECO:0000256" key="3">
    <source>
        <dbReference type="ARBA" id="ARBA00022759"/>
    </source>
</evidence>
<keyword evidence="2" id="KW-0479">Metal-binding</keyword>
<gene>
    <name evidence="8" type="ORF">A2388_02065</name>
</gene>
<dbReference type="InterPro" id="IPR021127">
    <property type="entry name" value="CRISPR_associated_Cas2"/>
</dbReference>
<evidence type="ECO:0000313" key="9">
    <source>
        <dbReference type="Proteomes" id="UP000177575"/>
    </source>
</evidence>
<keyword evidence="6" id="KW-0051">Antiviral defense</keyword>
<dbReference type="NCBIfam" id="TIGR01573">
    <property type="entry name" value="cas2"/>
    <property type="match status" value="1"/>
</dbReference>
<name>A0A1G2Q3J9_9BACT</name>